<organism evidence="3">
    <name type="scientific">uncultured prokaryote</name>
    <dbReference type="NCBI Taxonomy" id="198431"/>
    <lineage>
        <taxon>unclassified sequences</taxon>
        <taxon>environmental samples</taxon>
    </lineage>
</organism>
<name>A0A0H5QL81_9ZZZZ</name>
<dbReference type="InterPro" id="IPR056906">
    <property type="entry name" value="ORF2/G2P_dom"/>
</dbReference>
<accession>A0A0H5QL81</accession>
<evidence type="ECO:0000313" key="3">
    <source>
        <dbReference type="EMBL" id="CRY96532.1"/>
    </source>
</evidence>
<dbReference type="EMBL" id="LN853708">
    <property type="protein sequence ID" value="CRY96532.1"/>
    <property type="molecule type" value="Genomic_DNA"/>
</dbReference>
<feature type="domain" description="Replication-associated protein ORF2/G2P" evidence="2">
    <location>
        <begin position="98"/>
        <end position="219"/>
    </location>
</feature>
<dbReference type="Pfam" id="PF23343">
    <property type="entry name" value="REP_ORF2-G2P"/>
    <property type="match status" value="1"/>
</dbReference>
<evidence type="ECO:0000256" key="1">
    <source>
        <dbReference type="SAM" id="MobiDB-lite"/>
    </source>
</evidence>
<proteinExistence type="predicted"/>
<feature type="region of interest" description="Disordered" evidence="1">
    <location>
        <begin position="283"/>
        <end position="307"/>
    </location>
</feature>
<sequence length="307" mass="33960">MVPDGTHGINDAGCPGASDGRHDLFVVGYVRGPREDRLDCFKPLRVVCRSTRCDYRTAWACNRHSAANCPTCAQRYKRRLDRVALSGLNKHDGGYLYFLTLTAPGDEAHADQNGIDCPCTPAGGIDLGAWNASHSRRWNHFRTSLRQQVPQLEFFRGIEVQHRGALHDHCLVWSPVPITTKSVRVHALRAGFGHSIKHARIVAGSSDEARYVTKYTTKSVDQRTDVPWTVDVVDQVTGEITTEEVDGRYRTWSMSRGWGTRMADVKAAIAAHMQRARAIEADREPLASPGIQAEGLGQLATLGRPPP</sequence>
<reference evidence="3" key="1">
    <citation type="submission" date="2015-06" db="EMBL/GenBank/DDBJ databases">
        <authorList>
            <person name="Joergensen T."/>
        </authorList>
    </citation>
    <scope>NUCLEOTIDE SEQUENCE</scope>
    <source>
        <strain evidence="3">RGFK1128</strain>
    </source>
</reference>
<dbReference type="AlphaFoldDB" id="A0A0H5QL81"/>
<protein>
    <recommendedName>
        <fullName evidence="2">Replication-associated protein ORF2/G2P domain-containing protein</fullName>
    </recommendedName>
</protein>
<evidence type="ECO:0000259" key="2">
    <source>
        <dbReference type="Pfam" id="PF23343"/>
    </source>
</evidence>
<reference evidence="3" key="2">
    <citation type="submission" date="2015-07" db="EMBL/GenBank/DDBJ databases">
        <title>Plasmids, circular viruses and viroids from rat gut.</title>
        <authorList>
            <person name="Jorgensen T.J."/>
            <person name="Hansen M.A."/>
            <person name="Xu Z."/>
            <person name="Tabak M.A."/>
            <person name="Sorensen S.J."/>
            <person name="Hansen L.H."/>
        </authorList>
    </citation>
    <scope>NUCLEOTIDE SEQUENCE</scope>
    <source>
        <strain evidence="3">RGFK1128</strain>
    </source>
</reference>